<dbReference type="PANTHER" id="PTHR30085">
    <property type="entry name" value="AMINO ACID ABC TRANSPORTER PERMEASE"/>
    <property type="match status" value="1"/>
</dbReference>
<dbReference type="SMART" id="SM00062">
    <property type="entry name" value="PBPb"/>
    <property type="match status" value="1"/>
</dbReference>
<evidence type="ECO:0000256" key="1">
    <source>
        <dbReference type="ARBA" id="ARBA00010333"/>
    </source>
</evidence>
<dbReference type="GO" id="GO:0030288">
    <property type="term" value="C:outer membrane-bounded periplasmic space"/>
    <property type="evidence" value="ECO:0007669"/>
    <property type="project" value="TreeGrafter"/>
</dbReference>
<feature type="chain" id="PRO_5013207346" evidence="4">
    <location>
        <begin position="24"/>
        <end position="295"/>
    </location>
</feature>
<dbReference type="PANTHER" id="PTHR30085:SF2">
    <property type="entry name" value="GLUTAMATE_ASPARTATE IMPORT SOLUTE-BINDING PROTEIN"/>
    <property type="match status" value="1"/>
</dbReference>
<dbReference type="InterPro" id="IPR001638">
    <property type="entry name" value="Solute-binding_3/MltF_N"/>
</dbReference>
<evidence type="ECO:0000256" key="3">
    <source>
        <dbReference type="ARBA" id="ARBA00022729"/>
    </source>
</evidence>
<dbReference type="SUPFAM" id="SSF53850">
    <property type="entry name" value="Periplasmic binding protein-like II"/>
    <property type="match status" value="1"/>
</dbReference>
<protein>
    <submittedName>
        <fullName evidence="6">Amino acid ABC transporter substrate-binding protein</fullName>
    </submittedName>
</protein>
<dbReference type="Gene3D" id="3.40.190.10">
    <property type="entry name" value="Periplasmic binding protein-like II"/>
    <property type="match status" value="2"/>
</dbReference>
<dbReference type="Pfam" id="PF00497">
    <property type="entry name" value="SBP_bac_3"/>
    <property type="match status" value="1"/>
</dbReference>
<keyword evidence="7" id="KW-1185">Reference proteome</keyword>
<keyword evidence="2" id="KW-0813">Transport</keyword>
<dbReference type="KEGG" id="bgv:CAL12_27705"/>
<feature type="domain" description="Solute-binding protein family 3/N-terminal" evidence="5">
    <location>
        <begin position="34"/>
        <end position="266"/>
    </location>
</feature>
<reference evidence="6 7" key="1">
    <citation type="submission" date="2017-05" db="EMBL/GenBank/DDBJ databases">
        <title>Complete and WGS of Bordetella genogroups.</title>
        <authorList>
            <person name="Spilker T."/>
            <person name="LiPuma J."/>
        </authorList>
    </citation>
    <scope>NUCLEOTIDE SEQUENCE [LARGE SCALE GENOMIC DNA]</scope>
    <source>
        <strain evidence="6 7">AU19157</strain>
    </source>
</reference>
<dbReference type="RefSeq" id="WP_086067541.1">
    <property type="nucleotide sequence ID" value="NZ_CP021108.1"/>
</dbReference>
<dbReference type="GO" id="GO:0006865">
    <property type="term" value="P:amino acid transport"/>
    <property type="evidence" value="ECO:0007669"/>
    <property type="project" value="TreeGrafter"/>
</dbReference>
<gene>
    <name evidence="6" type="ORF">CAL12_27705</name>
</gene>
<dbReference type="AlphaFoldDB" id="A0A1W6YT08"/>
<dbReference type="InterPro" id="IPR051455">
    <property type="entry name" value="Bact_solute-bind_prot3"/>
</dbReference>
<evidence type="ECO:0000256" key="2">
    <source>
        <dbReference type="ARBA" id="ARBA00022448"/>
    </source>
</evidence>
<name>A0A1W6YT08_9BORD</name>
<dbReference type="Proteomes" id="UP000194151">
    <property type="component" value="Chromosome"/>
</dbReference>
<feature type="signal peptide" evidence="4">
    <location>
        <begin position="1"/>
        <end position="23"/>
    </location>
</feature>
<sequence length="295" mass="32400">MHAGKRKAIAGLATMFCATLAHAGTLERIQDTGQINVAHRESSVPFSYLDGPGRPAGFSVDISLMIVNAIKKELGRQDLKVNWISVTPQNRTLLLNNGTIDLECEAATNNSNRWKDVNFSVNYFYTGTRLLVKRDAGIKNYADLKGKRVATTAGSSNLLMLRKYNAEQGLGMKLVPARDHADALLMLESDRVAAFAMDDVILYGLKSTMRDPTKYDVLGDDLHVEPYACMLPKDDQRLKTLVDKTIGGAMTSGAFTKLYDKWFQAPIPPNQAVIGMPMGEQLRANVSGLSDQPSF</sequence>
<accession>A0A1W6YT08</accession>
<organism evidence="6 7">
    <name type="scientific">Bordetella genomosp. 8</name>
    <dbReference type="NCBI Taxonomy" id="1416806"/>
    <lineage>
        <taxon>Bacteria</taxon>
        <taxon>Pseudomonadati</taxon>
        <taxon>Pseudomonadota</taxon>
        <taxon>Betaproteobacteria</taxon>
        <taxon>Burkholderiales</taxon>
        <taxon>Alcaligenaceae</taxon>
        <taxon>Bordetella</taxon>
    </lineage>
</organism>
<evidence type="ECO:0000259" key="5">
    <source>
        <dbReference type="SMART" id="SM00062"/>
    </source>
</evidence>
<evidence type="ECO:0000256" key="4">
    <source>
        <dbReference type="SAM" id="SignalP"/>
    </source>
</evidence>
<dbReference type="EMBL" id="CP021108">
    <property type="protein sequence ID" value="ARP84230.1"/>
    <property type="molecule type" value="Genomic_DNA"/>
</dbReference>
<evidence type="ECO:0000313" key="6">
    <source>
        <dbReference type="EMBL" id="ARP84230.1"/>
    </source>
</evidence>
<evidence type="ECO:0000313" key="7">
    <source>
        <dbReference type="Proteomes" id="UP000194151"/>
    </source>
</evidence>
<comment type="similarity">
    <text evidence="1">Belongs to the bacterial solute-binding protein 3 family.</text>
</comment>
<dbReference type="OrthoDB" id="7240770at2"/>
<dbReference type="STRING" id="1416806.CAL12_27705"/>
<keyword evidence="3 4" id="KW-0732">Signal</keyword>
<dbReference type="CDD" id="cd13688">
    <property type="entry name" value="PBP2_GltI_DEBP"/>
    <property type="match status" value="1"/>
</dbReference>
<proteinExistence type="inferred from homology"/>
<dbReference type="GO" id="GO:0005576">
    <property type="term" value="C:extracellular region"/>
    <property type="evidence" value="ECO:0007669"/>
    <property type="project" value="TreeGrafter"/>
</dbReference>